<dbReference type="CDD" id="cd02440">
    <property type="entry name" value="AdoMet_MTases"/>
    <property type="match status" value="1"/>
</dbReference>
<dbReference type="AlphaFoldDB" id="M0MGD3"/>
<dbReference type="STRING" id="1227455.C449_08914"/>
<organism evidence="2 3">
    <name type="scientific">Halococcus saccharolyticus DSM 5350</name>
    <dbReference type="NCBI Taxonomy" id="1227455"/>
    <lineage>
        <taxon>Archaea</taxon>
        <taxon>Methanobacteriati</taxon>
        <taxon>Methanobacteriota</taxon>
        <taxon>Stenosarchaea group</taxon>
        <taxon>Halobacteria</taxon>
        <taxon>Halobacteriales</taxon>
        <taxon>Halococcaceae</taxon>
        <taxon>Halococcus</taxon>
    </lineage>
</organism>
<evidence type="ECO:0000313" key="2">
    <source>
        <dbReference type="EMBL" id="EMA44766.1"/>
    </source>
</evidence>
<dbReference type="InterPro" id="IPR029063">
    <property type="entry name" value="SAM-dependent_MTases_sf"/>
</dbReference>
<sequence>MHTPGDVAYFERFARHYERFMPSTDERALRAGLALAERDIERVVDVGGGTGRAVRTIDVPERIVVDAAHGMLGEARRLGLDGVRADGASLPFADESMDSVLIVDALHHVADRAGALAEATRVLRPGGVLVCREFDRATLRGRALVAAEHLVGFDSEFFTPEELAAGVENAGLDAAVPSRGFGYTVAGVKR</sequence>
<gene>
    <name evidence="2" type="ORF">C449_08914</name>
</gene>
<comment type="caution">
    <text evidence="2">The sequence shown here is derived from an EMBL/GenBank/DDBJ whole genome shotgun (WGS) entry which is preliminary data.</text>
</comment>
<dbReference type="InParanoid" id="M0MGD3"/>
<name>M0MGD3_9EURY</name>
<dbReference type="InterPro" id="IPR013216">
    <property type="entry name" value="Methyltransf_11"/>
</dbReference>
<keyword evidence="3" id="KW-1185">Reference proteome</keyword>
<protein>
    <submittedName>
        <fullName evidence="2">Methyl transferase-like protein</fullName>
    </submittedName>
</protein>
<dbReference type="PANTHER" id="PTHR43591">
    <property type="entry name" value="METHYLTRANSFERASE"/>
    <property type="match status" value="1"/>
</dbReference>
<keyword evidence="2" id="KW-0808">Transferase</keyword>
<evidence type="ECO:0000259" key="1">
    <source>
        <dbReference type="Pfam" id="PF08241"/>
    </source>
</evidence>
<dbReference type="GO" id="GO:0008757">
    <property type="term" value="F:S-adenosylmethionine-dependent methyltransferase activity"/>
    <property type="evidence" value="ECO:0007669"/>
    <property type="project" value="InterPro"/>
</dbReference>
<dbReference type="PANTHER" id="PTHR43591:SF24">
    <property type="entry name" value="2-METHOXY-6-POLYPRENYL-1,4-BENZOQUINOL METHYLASE, MITOCHONDRIAL"/>
    <property type="match status" value="1"/>
</dbReference>
<dbReference type="FunCoup" id="M0MGD3">
    <property type="interactions" value="27"/>
</dbReference>
<dbReference type="Proteomes" id="UP000011669">
    <property type="component" value="Unassembled WGS sequence"/>
</dbReference>
<dbReference type="RefSeq" id="WP_006077636.1">
    <property type="nucleotide sequence ID" value="NZ_AOMD01000021.1"/>
</dbReference>
<evidence type="ECO:0000313" key="3">
    <source>
        <dbReference type="Proteomes" id="UP000011669"/>
    </source>
</evidence>
<feature type="domain" description="Methyltransferase type 11" evidence="1">
    <location>
        <begin position="44"/>
        <end position="131"/>
    </location>
</feature>
<accession>M0MGD3</accession>
<dbReference type="SUPFAM" id="SSF53335">
    <property type="entry name" value="S-adenosyl-L-methionine-dependent methyltransferases"/>
    <property type="match status" value="1"/>
</dbReference>
<dbReference type="OrthoDB" id="1018at2157"/>
<dbReference type="EMBL" id="AOMD01000021">
    <property type="protein sequence ID" value="EMA44766.1"/>
    <property type="molecule type" value="Genomic_DNA"/>
</dbReference>
<reference evidence="2 3" key="1">
    <citation type="journal article" date="2014" name="PLoS Genet.">
        <title>Phylogenetically driven sequencing of extremely halophilic archaea reveals strategies for static and dynamic osmo-response.</title>
        <authorList>
            <person name="Becker E.A."/>
            <person name="Seitzer P.M."/>
            <person name="Tritt A."/>
            <person name="Larsen D."/>
            <person name="Krusor M."/>
            <person name="Yao A.I."/>
            <person name="Wu D."/>
            <person name="Madern D."/>
            <person name="Eisen J.A."/>
            <person name="Darling A.E."/>
            <person name="Facciotti M.T."/>
        </authorList>
    </citation>
    <scope>NUCLEOTIDE SEQUENCE [LARGE SCALE GENOMIC DNA]</scope>
    <source>
        <strain evidence="2 3">DSM 5350</strain>
    </source>
</reference>
<dbReference type="Gene3D" id="3.40.50.150">
    <property type="entry name" value="Vaccinia Virus protein VP39"/>
    <property type="match status" value="1"/>
</dbReference>
<proteinExistence type="predicted"/>
<dbReference type="Pfam" id="PF08241">
    <property type="entry name" value="Methyltransf_11"/>
    <property type="match status" value="1"/>
</dbReference>
<dbReference type="PATRIC" id="fig|1227455.4.peg.1826"/>